<evidence type="ECO:0000256" key="7">
    <source>
        <dbReference type="SAM" id="Phobius"/>
    </source>
</evidence>
<sequence length="92" mass="9897">MGFNLSPTLSVIVSGCLAFIYISISGVKAPALISILKDIIMLLAIIITGLVVIKEINGVSNLFNLAKQHGAMVTIDKSEDVVFSMTTIFFKH</sequence>
<dbReference type="GO" id="GO:0022857">
    <property type="term" value="F:transmembrane transporter activity"/>
    <property type="evidence" value="ECO:0007669"/>
    <property type="project" value="InterPro"/>
</dbReference>
<reference evidence="8" key="1">
    <citation type="submission" date="2021-04" db="EMBL/GenBank/DDBJ databases">
        <title>Whole genome sequencing of Enterococci isolates from hospitalized patients.</title>
        <authorList>
            <person name="Ogoti B.M."/>
            <person name="Onyambu F.G."/>
        </authorList>
    </citation>
    <scope>NUCLEOTIDE SEQUENCE</scope>
    <source>
        <strain evidence="8">242</strain>
    </source>
</reference>
<dbReference type="AlphaFoldDB" id="A0A941FI35"/>
<dbReference type="Gene3D" id="1.20.1730.10">
    <property type="entry name" value="Sodium/glucose cotransporter"/>
    <property type="match status" value="1"/>
</dbReference>
<evidence type="ECO:0000256" key="2">
    <source>
        <dbReference type="ARBA" id="ARBA00006434"/>
    </source>
</evidence>
<dbReference type="InterPro" id="IPR038377">
    <property type="entry name" value="Na/Glc_symporter_sf"/>
</dbReference>
<dbReference type="PROSITE" id="PS50283">
    <property type="entry name" value="NA_SOLUT_SYMP_3"/>
    <property type="match status" value="1"/>
</dbReference>
<feature type="transmembrane region" description="Helical" evidence="7">
    <location>
        <begin position="31"/>
        <end position="53"/>
    </location>
</feature>
<feature type="transmembrane region" description="Helical" evidence="7">
    <location>
        <begin position="6"/>
        <end position="24"/>
    </location>
</feature>
<evidence type="ECO:0000256" key="3">
    <source>
        <dbReference type="ARBA" id="ARBA00022692"/>
    </source>
</evidence>
<comment type="subcellular location">
    <subcellularLocation>
        <location evidence="1">Membrane</location>
        <topology evidence="1">Multi-pass membrane protein</topology>
    </subcellularLocation>
</comment>
<dbReference type="EMBL" id="JAGTPW010000027">
    <property type="protein sequence ID" value="MBR8645158.1"/>
    <property type="molecule type" value="Genomic_DNA"/>
</dbReference>
<evidence type="ECO:0000313" key="8">
    <source>
        <dbReference type="EMBL" id="MBR8645158.1"/>
    </source>
</evidence>
<evidence type="ECO:0000256" key="6">
    <source>
        <dbReference type="RuleBase" id="RU362091"/>
    </source>
</evidence>
<name>A0A941FI35_9BACI</name>
<evidence type="ECO:0000256" key="1">
    <source>
        <dbReference type="ARBA" id="ARBA00004141"/>
    </source>
</evidence>
<protein>
    <submittedName>
        <fullName evidence="8">Uncharacterized protein</fullName>
    </submittedName>
</protein>
<keyword evidence="3 7" id="KW-0812">Transmembrane</keyword>
<organism evidence="8 9">
    <name type="scientific">Peribacillus frigoritolerans</name>
    <dbReference type="NCBI Taxonomy" id="450367"/>
    <lineage>
        <taxon>Bacteria</taxon>
        <taxon>Bacillati</taxon>
        <taxon>Bacillota</taxon>
        <taxon>Bacilli</taxon>
        <taxon>Bacillales</taxon>
        <taxon>Bacillaceae</taxon>
        <taxon>Peribacillus</taxon>
    </lineage>
</organism>
<dbReference type="Pfam" id="PF00474">
    <property type="entry name" value="SSF"/>
    <property type="match status" value="1"/>
</dbReference>
<gene>
    <name evidence="8" type="ORF">KEH51_15860</name>
</gene>
<dbReference type="GO" id="GO:0016020">
    <property type="term" value="C:membrane"/>
    <property type="evidence" value="ECO:0007669"/>
    <property type="project" value="UniProtKB-SubCell"/>
</dbReference>
<evidence type="ECO:0000256" key="5">
    <source>
        <dbReference type="ARBA" id="ARBA00023136"/>
    </source>
</evidence>
<proteinExistence type="inferred from homology"/>
<comment type="caution">
    <text evidence="8">The sequence shown here is derived from an EMBL/GenBank/DDBJ whole genome shotgun (WGS) entry which is preliminary data.</text>
</comment>
<dbReference type="Proteomes" id="UP000680045">
    <property type="component" value="Unassembled WGS sequence"/>
</dbReference>
<accession>A0A941FI35</accession>
<dbReference type="InterPro" id="IPR001734">
    <property type="entry name" value="Na/solute_symporter"/>
</dbReference>
<keyword evidence="5 7" id="KW-0472">Membrane</keyword>
<comment type="similarity">
    <text evidence="2 6">Belongs to the sodium:solute symporter (SSF) (TC 2.A.21) family.</text>
</comment>
<keyword evidence="4 7" id="KW-1133">Transmembrane helix</keyword>
<evidence type="ECO:0000313" key="9">
    <source>
        <dbReference type="Proteomes" id="UP000680045"/>
    </source>
</evidence>
<evidence type="ECO:0000256" key="4">
    <source>
        <dbReference type="ARBA" id="ARBA00022989"/>
    </source>
</evidence>